<evidence type="ECO:0000313" key="4">
    <source>
        <dbReference type="RefSeq" id="XP_022301285.1"/>
    </source>
</evidence>
<organism evidence="3 4">
    <name type="scientific">Crassostrea virginica</name>
    <name type="common">Eastern oyster</name>
    <dbReference type="NCBI Taxonomy" id="6565"/>
    <lineage>
        <taxon>Eukaryota</taxon>
        <taxon>Metazoa</taxon>
        <taxon>Spiralia</taxon>
        <taxon>Lophotrochozoa</taxon>
        <taxon>Mollusca</taxon>
        <taxon>Bivalvia</taxon>
        <taxon>Autobranchia</taxon>
        <taxon>Pteriomorphia</taxon>
        <taxon>Ostreida</taxon>
        <taxon>Ostreoidea</taxon>
        <taxon>Ostreidae</taxon>
        <taxon>Crassostrea</taxon>
    </lineage>
</organism>
<dbReference type="InterPro" id="IPR000315">
    <property type="entry name" value="Znf_B-box"/>
</dbReference>
<dbReference type="AlphaFoldDB" id="A0A8B8BCZ9"/>
<dbReference type="PROSITE" id="PS50119">
    <property type="entry name" value="ZF_BBOX"/>
    <property type="match status" value="1"/>
</dbReference>
<proteinExistence type="predicted"/>
<keyword evidence="1" id="KW-0862">Zinc</keyword>
<evidence type="ECO:0000313" key="3">
    <source>
        <dbReference type="Proteomes" id="UP000694844"/>
    </source>
</evidence>
<keyword evidence="3" id="KW-1185">Reference proteome</keyword>
<dbReference type="RefSeq" id="XP_022301285.1">
    <property type="nucleotide sequence ID" value="XM_022445577.1"/>
</dbReference>
<gene>
    <name evidence="4" type="primary">LOC111109460</name>
</gene>
<reference evidence="4" key="1">
    <citation type="submission" date="2025-08" db="UniProtKB">
        <authorList>
            <consortium name="RefSeq"/>
        </authorList>
    </citation>
    <scope>IDENTIFICATION</scope>
    <source>
        <tissue evidence="4">Whole sample</tissue>
    </source>
</reference>
<dbReference type="GO" id="GO:0008270">
    <property type="term" value="F:zinc ion binding"/>
    <property type="evidence" value="ECO:0007669"/>
    <property type="project" value="UniProtKB-KW"/>
</dbReference>
<keyword evidence="1" id="KW-0479">Metal-binding</keyword>
<feature type="domain" description="B box-type" evidence="2">
    <location>
        <begin position="60"/>
        <end position="106"/>
    </location>
</feature>
<accession>A0A8B8BCZ9</accession>
<sequence>MMCSSGMVIKTCTYCPLPQHLYCKTCHSGLCSDCLADHLENATGGAHYVCRYRDLLAAESIRKHCRKHEAYTCEDFCTICSLPVCTECVDGEVCHATIPIHTLVRQNIARMREDLRYLTDILTPRYESVRKNIDLVIEAQTGKINTVQYRYVLARNLNFHAFPSEFPSEYRGARCYRAMLRGLEKDLSTFGIKLPRKLLNIILSVETRVNVIKKMSCGLSDMLKDYEILQSPRIYKSKNHVFAKLENVDFFKSIQSSLEISQEEGEIRLCTIESKHKYPKVLPQMKKKTTTKMNKTEQEDSIGDLYNDCSHFVVGGNGPVYVVTILVFAHSGKSRMHGVTFQDCHGEVVFDGVTEVVTQKSPLHCALTMTAKDRYLLAASNVLIEVNLADKLKPIKTLLRNVDWTYIDIKRTCSNVLLVIQERIEPESHRLEYRLTQCDLNGNLLHVHVIDYDNLSIQHPSQIQARINGAITVIDKGTGAVLALNLSGKIKHRYQGEDTPSMFRFSRSLLHVNRYGNTMFYDKERRMIQVTDGELRGVAQIKMRKGSLKGLCVDIEDRLVCLCDCTDDHEFEIHVFDYLKKEN</sequence>
<name>A0A8B8BCZ9_CRAVI</name>
<evidence type="ECO:0000259" key="2">
    <source>
        <dbReference type="PROSITE" id="PS50119"/>
    </source>
</evidence>
<keyword evidence="1" id="KW-0863">Zinc-finger</keyword>
<dbReference type="GeneID" id="111109460"/>
<protein>
    <submittedName>
        <fullName evidence="4">Uncharacterized protein LOC111109460</fullName>
    </submittedName>
</protein>
<dbReference type="OrthoDB" id="10509717at2759"/>
<evidence type="ECO:0000256" key="1">
    <source>
        <dbReference type="PROSITE-ProRule" id="PRU00024"/>
    </source>
</evidence>
<dbReference type="KEGG" id="cvn:111109460"/>
<dbReference type="Proteomes" id="UP000694844">
    <property type="component" value="Chromosome 8"/>
</dbReference>